<evidence type="ECO:0000256" key="8">
    <source>
        <dbReference type="ARBA" id="ARBA00022989"/>
    </source>
</evidence>
<name>A0A8C4S0W2_ERPCA</name>
<dbReference type="FunFam" id="2.40.70.10:FF:000007">
    <property type="entry name" value="Beta-secretase 1"/>
    <property type="match status" value="1"/>
</dbReference>
<dbReference type="PROSITE" id="PS00141">
    <property type="entry name" value="ASP_PROTEASE"/>
    <property type="match status" value="2"/>
</dbReference>
<reference evidence="19" key="1">
    <citation type="submission" date="2021-06" db="EMBL/GenBank/DDBJ databases">
        <authorList>
            <consortium name="Wellcome Sanger Institute Data Sharing"/>
        </authorList>
    </citation>
    <scope>NUCLEOTIDE SEQUENCE [LARGE SCALE GENOMIC DNA]</scope>
</reference>
<dbReference type="GO" id="GO:0005802">
    <property type="term" value="C:trans-Golgi network"/>
    <property type="evidence" value="ECO:0007669"/>
    <property type="project" value="TreeGrafter"/>
</dbReference>
<gene>
    <name evidence="19" type="primary">BACE2</name>
    <name evidence="19" type="synonym">bace2</name>
</gene>
<feature type="disulfide bond" evidence="13">
    <location>
        <begin position="220"/>
        <end position="421"/>
    </location>
</feature>
<evidence type="ECO:0000313" key="20">
    <source>
        <dbReference type="Proteomes" id="UP000694620"/>
    </source>
</evidence>
<feature type="disulfide bond" evidence="13">
    <location>
        <begin position="332"/>
        <end position="381"/>
    </location>
</feature>
<evidence type="ECO:0000256" key="13">
    <source>
        <dbReference type="PIRSR" id="PIRSR609121-2"/>
    </source>
</evidence>
<evidence type="ECO:0000256" key="4">
    <source>
        <dbReference type="ARBA" id="ARBA00022692"/>
    </source>
</evidence>
<dbReference type="InterPro" id="IPR009119">
    <property type="entry name" value="BACE"/>
</dbReference>
<keyword evidence="9 16" id="KW-0472">Membrane</keyword>
<evidence type="ECO:0000256" key="16">
    <source>
        <dbReference type="SAM" id="Phobius"/>
    </source>
</evidence>
<keyword evidence="14" id="KW-0325">Glycoprotein</keyword>
<keyword evidence="3 15" id="KW-0645">Protease</keyword>
<dbReference type="AlphaFoldDB" id="A0A8C4S0W2"/>
<evidence type="ECO:0000256" key="5">
    <source>
        <dbReference type="ARBA" id="ARBA00022729"/>
    </source>
</evidence>
<dbReference type="GeneTree" id="ENSGT00940000159548"/>
<feature type="transmembrane region" description="Helical" evidence="16">
    <location>
        <begin position="455"/>
        <end position="480"/>
    </location>
</feature>
<dbReference type="PRINTS" id="PR01815">
    <property type="entry name" value="BACEFAMILY"/>
</dbReference>
<protein>
    <submittedName>
        <fullName evidence="19">Beta-secretase 2</fullName>
    </submittedName>
</protein>
<evidence type="ECO:0000256" key="7">
    <source>
        <dbReference type="ARBA" id="ARBA00022801"/>
    </source>
</evidence>
<evidence type="ECO:0000256" key="3">
    <source>
        <dbReference type="ARBA" id="ARBA00022670"/>
    </source>
</evidence>
<feature type="glycosylation site" description="N-linked (GlcNAc...) asparagine" evidence="14">
    <location>
        <position position="354"/>
    </location>
</feature>
<dbReference type="GO" id="GO:0004190">
    <property type="term" value="F:aspartic-type endopeptidase activity"/>
    <property type="evidence" value="ECO:0007669"/>
    <property type="project" value="UniProtKB-KW"/>
</dbReference>
<dbReference type="GO" id="GO:0006509">
    <property type="term" value="P:membrane protein ectodomain proteolysis"/>
    <property type="evidence" value="ECO:0007669"/>
    <property type="project" value="TreeGrafter"/>
</dbReference>
<dbReference type="PRINTS" id="PR00792">
    <property type="entry name" value="PEPSIN"/>
</dbReference>
<dbReference type="GeneID" id="114650515"/>
<keyword evidence="6 15" id="KW-0064">Aspartyl protease</keyword>
<reference evidence="19" key="2">
    <citation type="submission" date="2025-08" db="UniProtKB">
        <authorList>
            <consortium name="Ensembl"/>
        </authorList>
    </citation>
    <scope>IDENTIFICATION</scope>
</reference>
<dbReference type="Proteomes" id="UP000694620">
    <property type="component" value="Chromosome 4"/>
</dbReference>
<dbReference type="PRINTS" id="PR01817">
    <property type="entry name" value="BACE2"/>
</dbReference>
<reference evidence="19" key="3">
    <citation type="submission" date="2025-09" db="UniProtKB">
        <authorList>
            <consortium name="Ensembl"/>
        </authorList>
    </citation>
    <scope>IDENTIFICATION</scope>
</reference>
<keyword evidence="11 13" id="KW-1015">Disulfide bond</keyword>
<evidence type="ECO:0000259" key="18">
    <source>
        <dbReference type="PROSITE" id="PS51767"/>
    </source>
</evidence>
<dbReference type="Gene3D" id="2.40.70.10">
    <property type="entry name" value="Acid Proteases"/>
    <property type="match status" value="2"/>
</dbReference>
<feature type="chain" id="PRO_5034057265" evidence="17">
    <location>
        <begin position="19"/>
        <end position="504"/>
    </location>
</feature>
<organism evidence="19 20">
    <name type="scientific">Erpetoichthys calabaricus</name>
    <name type="common">Rope fish</name>
    <name type="synonym">Calamoichthys calabaricus</name>
    <dbReference type="NCBI Taxonomy" id="27687"/>
    <lineage>
        <taxon>Eukaryota</taxon>
        <taxon>Metazoa</taxon>
        <taxon>Chordata</taxon>
        <taxon>Craniata</taxon>
        <taxon>Vertebrata</taxon>
        <taxon>Euteleostomi</taxon>
        <taxon>Actinopterygii</taxon>
        <taxon>Polypteriformes</taxon>
        <taxon>Polypteridae</taxon>
        <taxon>Erpetoichthys</taxon>
    </lineage>
</organism>
<proteinExistence type="inferred from homology"/>
<dbReference type="InterPro" id="IPR033121">
    <property type="entry name" value="PEPTIDASE_A1"/>
</dbReference>
<evidence type="ECO:0000256" key="17">
    <source>
        <dbReference type="SAM" id="SignalP"/>
    </source>
</evidence>
<comment type="subcellular location">
    <subcellularLocation>
        <location evidence="1">Membrane</location>
        <topology evidence="1">Single-pass type I membrane protein</topology>
    </subcellularLocation>
</comment>
<evidence type="ECO:0000256" key="10">
    <source>
        <dbReference type="ARBA" id="ARBA00023145"/>
    </source>
</evidence>
<keyword evidence="7 15" id="KW-0378">Hydrolase</keyword>
<dbReference type="OrthoDB" id="2747330at2759"/>
<dbReference type="PANTHER" id="PTHR47965:SF40">
    <property type="entry name" value="BETA-SECRETASE 2"/>
    <property type="match status" value="1"/>
</dbReference>
<keyword evidence="8 16" id="KW-1133">Transmembrane helix</keyword>
<feature type="active site" evidence="12">
    <location>
        <position position="291"/>
    </location>
</feature>
<dbReference type="Ensembl" id="ENSECRT00000010800.1">
    <property type="protein sequence ID" value="ENSECRP00000010623.1"/>
    <property type="gene ID" value="ENSECRG00000007072.1"/>
</dbReference>
<dbReference type="InterPro" id="IPR001969">
    <property type="entry name" value="Aspartic_peptidase_AS"/>
</dbReference>
<dbReference type="RefSeq" id="XP_028656012.1">
    <property type="nucleotide sequence ID" value="XM_028800179.2"/>
</dbReference>
<evidence type="ECO:0000256" key="2">
    <source>
        <dbReference type="ARBA" id="ARBA00007447"/>
    </source>
</evidence>
<sequence length="504" mass="55080">MILLQSVCLLLLVGPCIPQFVFPLRRSKEKFRIPVELNVTTSKAEGVALDGLSLASDPAGQVNFFTMVNNLEGDASNGYYIEMSIGSPAQMLNILVDTGSSNFAVAGAPNPDITNYYNSKLSTTYQSSGIKVSVQYTQGSWVGELGKDIITIPKGPTKPMTINIAIILESEDFFLPEVAWQGILGLAYKVLAKPDSSVEPFFDSLVNQTGIPNIFSLQMCGAETTSSISTDPLGGSLIMGGIEPTLYTGAVWYTPIKEQWYYQVEVLKLEVGDQNLNLDCREYNTDKAIVDSGTTLLRLPGNVFNAVVDTIIRTSLISQFPAGFWTGDKLACWEKQSMPWDYFPKISIYLRDMNVSQSFRISILPQLYIQVVTEIQPSLTCYRFGISPSASGMVIGATVMEGFYVIFDRAQERVGFAVSTCPGNGGTPQSEIAGPFVTSDVSGNCATVPMLREPLLWFISYALMGVCAFILLILIIVLLVPCHKCCRGSDGVNDKSSLIQNRFK</sequence>
<accession>A0A8C4S0W2</accession>
<dbReference type="FunFam" id="2.40.70.10:FF:000003">
    <property type="entry name" value="Beta-secretase 1"/>
    <property type="match status" value="1"/>
</dbReference>
<evidence type="ECO:0000256" key="14">
    <source>
        <dbReference type="PIRSR" id="PIRSR609121-3"/>
    </source>
</evidence>
<evidence type="ECO:0000256" key="9">
    <source>
        <dbReference type="ARBA" id="ARBA00023136"/>
    </source>
</evidence>
<evidence type="ECO:0000256" key="12">
    <source>
        <dbReference type="PIRSR" id="PIRSR601461-1"/>
    </source>
</evidence>
<evidence type="ECO:0000256" key="1">
    <source>
        <dbReference type="ARBA" id="ARBA00004479"/>
    </source>
</evidence>
<dbReference type="SUPFAM" id="SSF50630">
    <property type="entry name" value="Acid proteases"/>
    <property type="match status" value="1"/>
</dbReference>
<keyword evidence="4 16" id="KW-0812">Transmembrane</keyword>
<evidence type="ECO:0000256" key="11">
    <source>
        <dbReference type="ARBA" id="ARBA00023157"/>
    </source>
</evidence>
<dbReference type="GO" id="GO:0005886">
    <property type="term" value="C:plasma membrane"/>
    <property type="evidence" value="ECO:0007669"/>
    <property type="project" value="TreeGrafter"/>
</dbReference>
<keyword evidence="20" id="KW-1185">Reference proteome</keyword>
<dbReference type="GO" id="GO:0005768">
    <property type="term" value="C:endosome"/>
    <property type="evidence" value="ECO:0007669"/>
    <property type="project" value="TreeGrafter"/>
</dbReference>
<evidence type="ECO:0000256" key="6">
    <source>
        <dbReference type="ARBA" id="ARBA00022750"/>
    </source>
</evidence>
<feature type="domain" description="Peptidase A1" evidence="18">
    <location>
        <begin position="79"/>
        <end position="417"/>
    </location>
</feature>
<dbReference type="PROSITE" id="PS51767">
    <property type="entry name" value="PEPTIDASE_A1"/>
    <property type="match status" value="1"/>
</dbReference>
<feature type="active site" evidence="12">
    <location>
        <position position="97"/>
    </location>
</feature>
<evidence type="ECO:0000313" key="19">
    <source>
        <dbReference type="Ensembl" id="ENSECRP00000010623.1"/>
    </source>
</evidence>
<dbReference type="InterPro" id="IPR021109">
    <property type="entry name" value="Peptidase_aspartic_dom_sf"/>
</dbReference>
<dbReference type="InterPro" id="IPR001461">
    <property type="entry name" value="Aspartic_peptidase_A1"/>
</dbReference>
<comment type="similarity">
    <text evidence="2 15">Belongs to the peptidase A1 family.</text>
</comment>
<dbReference type="PANTHER" id="PTHR47965">
    <property type="entry name" value="ASPARTYL PROTEASE-RELATED"/>
    <property type="match status" value="1"/>
</dbReference>
<dbReference type="CTD" id="25825"/>
<dbReference type="Pfam" id="PF00026">
    <property type="entry name" value="Asp"/>
    <property type="match status" value="1"/>
</dbReference>
<evidence type="ECO:0000256" key="15">
    <source>
        <dbReference type="RuleBase" id="RU000454"/>
    </source>
</evidence>
<dbReference type="GO" id="GO:0050435">
    <property type="term" value="P:amyloid-beta metabolic process"/>
    <property type="evidence" value="ECO:0007669"/>
    <property type="project" value="TreeGrafter"/>
</dbReference>
<keyword evidence="5 17" id="KW-0732">Signal</keyword>
<feature type="signal peptide" evidence="17">
    <location>
        <begin position="1"/>
        <end position="18"/>
    </location>
</feature>
<keyword evidence="10" id="KW-0865">Zymogen</keyword>
<feature type="disulfide bond" evidence="13">
    <location>
        <begin position="280"/>
        <end position="445"/>
    </location>
</feature>
<dbReference type="InterPro" id="IPR009121">
    <property type="entry name" value="BACE2"/>
</dbReference>